<dbReference type="CDD" id="cd12914">
    <property type="entry name" value="PDC1_DGC_like"/>
    <property type="match status" value="1"/>
</dbReference>
<feature type="modified residue" description="4-aspartylphosphate" evidence="15">
    <location>
        <position position="777"/>
    </location>
</feature>
<organism evidence="21">
    <name type="scientific">uncultured Solirubrobacteraceae bacterium</name>
    <dbReference type="NCBI Taxonomy" id="1162706"/>
    <lineage>
        <taxon>Bacteria</taxon>
        <taxon>Bacillati</taxon>
        <taxon>Actinomycetota</taxon>
        <taxon>Thermoleophilia</taxon>
        <taxon>Solirubrobacterales</taxon>
        <taxon>Solirubrobacteraceae</taxon>
        <taxon>environmental samples</taxon>
    </lineage>
</organism>
<evidence type="ECO:0000256" key="3">
    <source>
        <dbReference type="ARBA" id="ARBA00012438"/>
    </source>
</evidence>
<dbReference type="SUPFAM" id="SSF103190">
    <property type="entry name" value="Sensory domain-like"/>
    <property type="match status" value="1"/>
</dbReference>
<dbReference type="FunFam" id="3.30.565.10:FF:000078">
    <property type="entry name" value="Two-component sensor histidine kinase"/>
    <property type="match status" value="1"/>
</dbReference>
<dbReference type="InterPro" id="IPR001789">
    <property type="entry name" value="Sig_transdc_resp-reg_receiver"/>
</dbReference>
<dbReference type="InterPro" id="IPR011006">
    <property type="entry name" value="CheY-like_superfamily"/>
</dbReference>
<keyword evidence="12" id="KW-0902">Two-component regulatory system</keyword>
<dbReference type="SUPFAM" id="SSF47226">
    <property type="entry name" value="Histidine-containing phosphotransfer domain, HPT domain"/>
    <property type="match status" value="1"/>
</dbReference>
<dbReference type="PROSITE" id="PS50109">
    <property type="entry name" value="HIS_KIN"/>
    <property type="match status" value="1"/>
</dbReference>
<comment type="subcellular location">
    <subcellularLocation>
        <location evidence="2">Cell membrane</location>
        <topology evidence="2">Multi-pass membrane protein</topology>
    </subcellularLocation>
</comment>
<protein>
    <recommendedName>
        <fullName evidence="3">histidine kinase</fullName>
        <ecNumber evidence="3">2.7.13.3</ecNumber>
    </recommendedName>
</protein>
<name>A0A6J4R6J6_9ACTN</name>
<dbReference type="PANTHER" id="PTHR45339">
    <property type="entry name" value="HYBRID SIGNAL TRANSDUCTION HISTIDINE KINASE J"/>
    <property type="match status" value="1"/>
</dbReference>
<dbReference type="InterPro" id="IPR005467">
    <property type="entry name" value="His_kinase_dom"/>
</dbReference>
<feature type="domain" description="Response regulatory" evidence="19">
    <location>
        <begin position="728"/>
        <end position="845"/>
    </location>
</feature>
<comment type="catalytic activity">
    <reaction evidence="1">
        <text>ATP + protein L-histidine = ADP + protein N-phospho-L-histidine.</text>
        <dbReference type="EC" id="2.7.13.3"/>
    </reaction>
</comment>
<dbReference type="GO" id="GO:0005886">
    <property type="term" value="C:plasma membrane"/>
    <property type="evidence" value="ECO:0007669"/>
    <property type="project" value="UniProtKB-SubCell"/>
</dbReference>
<evidence type="ECO:0000256" key="2">
    <source>
        <dbReference type="ARBA" id="ARBA00004651"/>
    </source>
</evidence>
<feature type="domain" description="HPt" evidence="20">
    <location>
        <begin position="909"/>
        <end position="1002"/>
    </location>
</feature>
<dbReference type="SUPFAM" id="SSF55874">
    <property type="entry name" value="ATPase domain of HSP90 chaperone/DNA topoisomerase II/histidine kinase"/>
    <property type="match status" value="1"/>
</dbReference>
<evidence type="ECO:0000256" key="4">
    <source>
        <dbReference type="ARBA" id="ARBA00022475"/>
    </source>
</evidence>
<dbReference type="SMART" id="SM00073">
    <property type="entry name" value="HPT"/>
    <property type="match status" value="1"/>
</dbReference>
<dbReference type="PROSITE" id="PS50110">
    <property type="entry name" value="RESPONSE_REGULATORY"/>
    <property type="match status" value="2"/>
</dbReference>
<feature type="domain" description="Histidine kinase" evidence="18">
    <location>
        <begin position="349"/>
        <end position="566"/>
    </location>
</feature>
<evidence type="ECO:0000256" key="17">
    <source>
        <dbReference type="SAM" id="Phobius"/>
    </source>
</evidence>
<dbReference type="GO" id="GO:0000155">
    <property type="term" value="F:phosphorelay sensor kinase activity"/>
    <property type="evidence" value="ECO:0007669"/>
    <property type="project" value="InterPro"/>
</dbReference>
<evidence type="ECO:0000256" key="8">
    <source>
        <dbReference type="ARBA" id="ARBA00022741"/>
    </source>
</evidence>
<dbReference type="GO" id="GO:0005524">
    <property type="term" value="F:ATP binding"/>
    <property type="evidence" value="ECO:0007669"/>
    <property type="project" value="UniProtKB-KW"/>
</dbReference>
<dbReference type="InterPro" id="IPR036097">
    <property type="entry name" value="HisK_dim/P_sf"/>
</dbReference>
<keyword evidence="6" id="KW-0808">Transferase</keyword>
<dbReference type="SMART" id="SM00388">
    <property type="entry name" value="HisKA"/>
    <property type="match status" value="1"/>
</dbReference>
<evidence type="ECO:0000313" key="21">
    <source>
        <dbReference type="EMBL" id="CAA9461638.1"/>
    </source>
</evidence>
<keyword evidence="13 17" id="KW-0472">Membrane</keyword>
<dbReference type="SUPFAM" id="SSF47384">
    <property type="entry name" value="Homodimeric domain of signal transducing histidine kinase"/>
    <property type="match status" value="1"/>
</dbReference>
<evidence type="ECO:0000256" key="14">
    <source>
        <dbReference type="PROSITE-ProRule" id="PRU00110"/>
    </source>
</evidence>
<dbReference type="AlphaFoldDB" id="A0A6J4R6J6"/>
<dbReference type="InterPro" id="IPR003661">
    <property type="entry name" value="HisK_dim/P_dom"/>
</dbReference>
<evidence type="ECO:0000259" key="19">
    <source>
        <dbReference type="PROSITE" id="PS50110"/>
    </source>
</evidence>
<dbReference type="PRINTS" id="PR00344">
    <property type="entry name" value="BCTRLSENSOR"/>
</dbReference>
<dbReference type="PANTHER" id="PTHR45339:SF1">
    <property type="entry name" value="HYBRID SIGNAL TRANSDUCTION HISTIDINE KINASE J"/>
    <property type="match status" value="1"/>
</dbReference>
<dbReference type="SUPFAM" id="SSF52172">
    <property type="entry name" value="CheY-like"/>
    <property type="match status" value="2"/>
</dbReference>
<feature type="modified residue" description="4-aspartylphosphate" evidence="15">
    <location>
        <position position="638"/>
    </location>
</feature>
<keyword evidence="11 17" id="KW-1133">Transmembrane helix</keyword>
<evidence type="ECO:0000256" key="6">
    <source>
        <dbReference type="ARBA" id="ARBA00022679"/>
    </source>
</evidence>
<dbReference type="SMART" id="SM00448">
    <property type="entry name" value="REC"/>
    <property type="match status" value="2"/>
</dbReference>
<dbReference type="InterPro" id="IPR033479">
    <property type="entry name" value="dCache_1"/>
</dbReference>
<keyword evidence="8" id="KW-0547">Nucleotide-binding</keyword>
<dbReference type="CDD" id="cd17546">
    <property type="entry name" value="REC_hyHK_CKI1_RcsC-like"/>
    <property type="match status" value="2"/>
</dbReference>
<feature type="modified residue" description="Phosphohistidine" evidence="14">
    <location>
        <position position="948"/>
    </location>
</feature>
<dbReference type="InterPro" id="IPR036641">
    <property type="entry name" value="HPT_dom_sf"/>
</dbReference>
<dbReference type="CDD" id="cd16922">
    <property type="entry name" value="HATPase_EvgS-ArcB-TorS-like"/>
    <property type="match status" value="1"/>
</dbReference>
<dbReference type="Pfam" id="PF02518">
    <property type="entry name" value="HATPase_c"/>
    <property type="match status" value="1"/>
</dbReference>
<dbReference type="FunFam" id="1.10.287.130:FF:000003">
    <property type="entry name" value="Histidine kinase"/>
    <property type="match status" value="1"/>
</dbReference>
<evidence type="ECO:0000259" key="18">
    <source>
        <dbReference type="PROSITE" id="PS50109"/>
    </source>
</evidence>
<dbReference type="InterPro" id="IPR008207">
    <property type="entry name" value="Sig_transdc_His_kin_Hpt_dom"/>
</dbReference>
<evidence type="ECO:0000256" key="1">
    <source>
        <dbReference type="ARBA" id="ARBA00000085"/>
    </source>
</evidence>
<evidence type="ECO:0000256" key="11">
    <source>
        <dbReference type="ARBA" id="ARBA00022989"/>
    </source>
</evidence>
<gene>
    <name evidence="21" type="ORF">AVDCRST_MAG38-134</name>
</gene>
<evidence type="ECO:0000256" key="16">
    <source>
        <dbReference type="SAM" id="Coils"/>
    </source>
</evidence>
<dbReference type="Pfam" id="PF00072">
    <property type="entry name" value="Response_reg"/>
    <property type="match status" value="2"/>
</dbReference>
<keyword evidence="10" id="KW-0067">ATP-binding</keyword>
<feature type="transmembrane region" description="Helical" evidence="17">
    <location>
        <begin position="297"/>
        <end position="315"/>
    </location>
</feature>
<evidence type="ECO:0000256" key="7">
    <source>
        <dbReference type="ARBA" id="ARBA00022692"/>
    </source>
</evidence>
<dbReference type="InterPro" id="IPR003594">
    <property type="entry name" value="HATPase_dom"/>
</dbReference>
<dbReference type="PROSITE" id="PS50894">
    <property type="entry name" value="HPT"/>
    <property type="match status" value="1"/>
</dbReference>
<evidence type="ECO:0000256" key="13">
    <source>
        <dbReference type="ARBA" id="ARBA00023136"/>
    </source>
</evidence>
<keyword evidence="5 15" id="KW-0597">Phosphoprotein</keyword>
<keyword evidence="16" id="KW-0175">Coiled coil</keyword>
<dbReference type="SMART" id="SM00387">
    <property type="entry name" value="HATPase_c"/>
    <property type="match status" value="1"/>
</dbReference>
<feature type="domain" description="Response regulatory" evidence="19">
    <location>
        <begin position="584"/>
        <end position="703"/>
    </location>
</feature>
<keyword evidence="7 17" id="KW-0812">Transmembrane</keyword>
<evidence type="ECO:0000256" key="12">
    <source>
        <dbReference type="ARBA" id="ARBA00023012"/>
    </source>
</evidence>
<dbReference type="Gene3D" id="3.30.565.10">
    <property type="entry name" value="Histidine kinase-like ATPase, C-terminal domain"/>
    <property type="match status" value="1"/>
</dbReference>
<dbReference type="InterPro" id="IPR036890">
    <property type="entry name" value="HATPase_C_sf"/>
</dbReference>
<keyword evidence="4" id="KW-1003">Cell membrane</keyword>
<dbReference type="EC" id="2.7.13.3" evidence="3"/>
<feature type="coiled-coil region" evidence="16">
    <location>
        <begin position="315"/>
        <end position="342"/>
    </location>
</feature>
<dbReference type="CDD" id="cd00088">
    <property type="entry name" value="HPT"/>
    <property type="match status" value="1"/>
</dbReference>
<dbReference type="Pfam" id="PF01627">
    <property type="entry name" value="Hpt"/>
    <property type="match status" value="1"/>
</dbReference>
<evidence type="ECO:0000256" key="9">
    <source>
        <dbReference type="ARBA" id="ARBA00022777"/>
    </source>
</evidence>
<dbReference type="Pfam" id="PF00512">
    <property type="entry name" value="HisKA"/>
    <property type="match status" value="1"/>
</dbReference>
<evidence type="ECO:0000256" key="10">
    <source>
        <dbReference type="ARBA" id="ARBA00022840"/>
    </source>
</evidence>
<reference evidence="21" key="1">
    <citation type="submission" date="2020-02" db="EMBL/GenBank/DDBJ databases">
        <authorList>
            <person name="Meier V. D."/>
        </authorList>
    </citation>
    <scope>NUCLEOTIDE SEQUENCE</scope>
    <source>
        <strain evidence="21">AVDCRST_MAG38</strain>
    </source>
</reference>
<dbReference type="Gene3D" id="3.30.450.20">
    <property type="entry name" value="PAS domain"/>
    <property type="match status" value="1"/>
</dbReference>
<dbReference type="Gene3D" id="1.20.120.160">
    <property type="entry name" value="HPT domain"/>
    <property type="match status" value="1"/>
</dbReference>
<dbReference type="Pfam" id="PF02743">
    <property type="entry name" value="dCache_1"/>
    <property type="match status" value="1"/>
</dbReference>
<dbReference type="CDD" id="cd00082">
    <property type="entry name" value="HisKA"/>
    <property type="match status" value="1"/>
</dbReference>
<accession>A0A6J4R6J6</accession>
<evidence type="ECO:0000259" key="20">
    <source>
        <dbReference type="PROSITE" id="PS50894"/>
    </source>
</evidence>
<dbReference type="EMBL" id="CADCVJ010000010">
    <property type="protein sequence ID" value="CAA9461638.1"/>
    <property type="molecule type" value="Genomic_DNA"/>
</dbReference>
<evidence type="ECO:0000256" key="15">
    <source>
        <dbReference type="PROSITE-ProRule" id="PRU00169"/>
    </source>
</evidence>
<evidence type="ECO:0000256" key="5">
    <source>
        <dbReference type="ARBA" id="ARBA00022553"/>
    </source>
</evidence>
<dbReference type="InterPro" id="IPR004358">
    <property type="entry name" value="Sig_transdc_His_kin-like_C"/>
</dbReference>
<dbReference type="Gene3D" id="1.10.287.130">
    <property type="match status" value="1"/>
</dbReference>
<dbReference type="InterPro" id="IPR029151">
    <property type="entry name" value="Sensor-like_sf"/>
</dbReference>
<proteinExistence type="predicted"/>
<keyword evidence="9 21" id="KW-0418">Kinase</keyword>
<sequence>MRSRADALPRLAWLRGDRLIGAAAVLMLLPVVMLVVLSTGQAERSLTEQARSSAASSARVSAEAIRLELTGLNELVSSYAGRRLLADALVAGRDDPRAVRAVRHLRQLRNGRPGIAVTAVLLPDGRLAGASPASDDLVGTDFSERDYFRGVMRTGRPYVSEAFVTPAGGTVPVIGSAVPVRRDGRLVGVLVAAYDLTRIQAFAGHYGRAEGVDLTITDQAGVAVASLRDHVAPMRSLSGDPLVRTALGGGSAISEHSHGEHRMLAASAPVPGFGWTVTAELDEEVALEPVNALRRTVIGFAIPIGAVLLGALVLLRYTLRRRARAEAELQEAHRQALEASRLKSEFVANMSHELRTPLNGVIGMSDLLLQTALDDEQRDYAEMAHRAGEALLSVISDILDFSKIEAGKLALDAIDFDLREVVDDACGMVAEAAFSKGLELGSLVDPAIPAAIRGDDARLRQVLINLVANAVKFTATGEVVVRANLTSTGRIRIEVADTGIGITPEQQAHLWAAFTQADASTTRTFGGTGLGLTISRKLIESMGGEIGVDSELGAGSTFWIDLPLVHAEQQPGAVTTHARLAGARVLVVDDNETNRALLVAHLNAWGVSGVPVPDGTSAIAELRAASAAGWPYDLAILDFNMPGMDGVELARAIRDDQSITSLPLALLTSSSAEREPAKAAGVAVYMTKPVRHRRLHNALVHMLIDNEQPKPTATPRGTVPTPAVEPRRVLVAEDNLVNQVVARATLEKLGYEVDLAADGAEAVAMTVDGGYAAVFMDCQMPRLDGYGATAEIRRREAGGERLPIVAMTANALKGDRERCLEVGMDDYLSKPLQISELTRVLDRWVERKRPAAGRDSSSAGEVAAGDAEAAAFSPVAETDPAGSRPASVADAGDLLFDTAAVAQLRESLRPEVLRRVVDLFLRETAEGLAKLSAAERTRDAAPMGEAAHRLKSSCRTVGAAGMERLCRELEQRGADGSTEGCRELIDRLEAAFTPAATELRACVLDA</sequence>
<dbReference type="Gene3D" id="3.40.50.2300">
    <property type="match status" value="2"/>
</dbReference>